<evidence type="ECO:0000256" key="2">
    <source>
        <dbReference type="ARBA" id="ARBA00022617"/>
    </source>
</evidence>
<keyword evidence="5" id="KW-0408">Iron</keyword>
<reference evidence="8 9" key="1">
    <citation type="submission" date="2019-02" db="EMBL/GenBank/DDBJ databases">
        <title>Prokaryotic population dynamics and viral predation in marine succession experiment using metagenomics: the confinement effect.</title>
        <authorList>
            <person name="Haro-Moreno J.M."/>
            <person name="Rodriguez-Valera F."/>
            <person name="Lopez-Perez M."/>
        </authorList>
    </citation>
    <scope>NUCLEOTIDE SEQUENCE [LARGE SCALE GENOMIC DNA]</scope>
    <source>
        <strain evidence="8">MED-G157</strain>
    </source>
</reference>
<evidence type="ECO:0000313" key="8">
    <source>
        <dbReference type="EMBL" id="RZO77760.1"/>
    </source>
</evidence>
<feature type="domain" description="Cytochrome c" evidence="7">
    <location>
        <begin position="71"/>
        <end position="141"/>
    </location>
</feature>
<dbReference type="EMBL" id="SHAG01000001">
    <property type="protein sequence ID" value="RZO77760.1"/>
    <property type="molecule type" value="Genomic_DNA"/>
</dbReference>
<dbReference type="SUPFAM" id="SSF46626">
    <property type="entry name" value="Cytochrome c"/>
    <property type="match status" value="1"/>
</dbReference>
<feature type="signal peptide" evidence="6">
    <location>
        <begin position="1"/>
        <end position="20"/>
    </location>
</feature>
<dbReference type="InterPro" id="IPR009056">
    <property type="entry name" value="Cyt_c-like_dom"/>
</dbReference>
<proteinExistence type="predicted"/>
<evidence type="ECO:0000256" key="3">
    <source>
        <dbReference type="ARBA" id="ARBA00022723"/>
    </source>
</evidence>
<dbReference type="PANTHER" id="PTHR40942">
    <property type="match status" value="1"/>
</dbReference>
<dbReference type="GO" id="GO:0020037">
    <property type="term" value="F:heme binding"/>
    <property type="evidence" value="ECO:0007669"/>
    <property type="project" value="InterPro"/>
</dbReference>
<dbReference type="PANTHER" id="PTHR40942:SF4">
    <property type="entry name" value="CYTOCHROME C5"/>
    <property type="match status" value="1"/>
</dbReference>
<evidence type="ECO:0000256" key="1">
    <source>
        <dbReference type="ARBA" id="ARBA00022448"/>
    </source>
</evidence>
<keyword evidence="3" id="KW-0479">Metal-binding</keyword>
<accession>A0A520S5L8</accession>
<dbReference type="AlphaFoldDB" id="A0A520S5L8"/>
<evidence type="ECO:0000313" key="9">
    <source>
        <dbReference type="Proteomes" id="UP000316199"/>
    </source>
</evidence>
<evidence type="ECO:0000259" key="7">
    <source>
        <dbReference type="Pfam" id="PF13442"/>
    </source>
</evidence>
<keyword evidence="6" id="KW-0732">Signal</keyword>
<keyword evidence="2" id="KW-0349">Heme</keyword>
<evidence type="ECO:0000256" key="5">
    <source>
        <dbReference type="ARBA" id="ARBA00023004"/>
    </source>
</evidence>
<dbReference type="InterPro" id="IPR036909">
    <property type="entry name" value="Cyt_c-like_dom_sf"/>
</dbReference>
<organism evidence="8 9">
    <name type="scientific">OM182 bacterium</name>
    <dbReference type="NCBI Taxonomy" id="2510334"/>
    <lineage>
        <taxon>Bacteria</taxon>
        <taxon>Pseudomonadati</taxon>
        <taxon>Pseudomonadota</taxon>
        <taxon>Gammaproteobacteria</taxon>
        <taxon>OMG group</taxon>
        <taxon>OM182 clade</taxon>
    </lineage>
</organism>
<comment type="caution">
    <text evidence="8">The sequence shown here is derived from an EMBL/GenBank/DDBJ whole genome shotgun (WGS) entry which is preliminary data.</text>
</comment>
<dbReference type="GO" id="GO:0009055">
    <property type="term" value="F:electron transfer activity"/>
    <property type="evidence" value="ECO:0007669"/>
    <property type="project" value="InterPro"/>
</dbReference>
<evidence type="ECO:0000256" key="6">
    <source>
        <dbReference type="SAM" id="SignalP"/>
    </source>
</evidence>
<feature type="chain" id="PRO_5022040897" evidence="6">
    <location>
        <begin position="21"/>
        <end position="147"/>
    </location>
</feature>
<name>A0A520S5L8_9GAMM</name>
<dbReference type="PRINTS" id="PR00607">
    <property type="entry name" value="CYTCHROMECIE"/>
</dbReference>
<dbReference type="Gene3D" id="1.10.760.10">
    <property type="entry name" value="Cytochrome c-like domain"/>
    <property type="match status" value="1"/>
</dbReference>
<gene>
    <name evidence="8" type="ORF">EVA68_00605</name>
</gene>
<dbReference type="Proteomes" id="UP000316199">
    <property type="component" value="Unassembled WGS sequence"/>
</dbReference>
<protein>
    <submittedName>
        <fullName evidence="8">Cytochrome c5 family protein</fullName>
    </submittedName>
</protein>
<dbReference type="Pfam" id="PF13442">
    <property type="entry name" value="Cytochrome_CBB3"/>
    <property type="match status" value="1"/>
</dbReference>
<keyword evidence="4" id="KW-0249">Electron transport</keyword>
<keyword evidence="1" id="KW-0813">Transport</keyword>
<dbReference type="InterPro" id="IPR002323">
    <property type="entry name" value="Cyt_CIE"/>
</dbReference>
<evidence type="ECO:0000256" key="4">
    <source>
        <dbReference type="ARBA" id="ARBA00022982"/>
    </source>
</evidence>
<dbReference type="GO" id="GO:0005506">
    <property type="term" value="F:iron ion binding"/>
    <property type="evidence" value="ECO:0007669"/>
    <property type="project" value="InterPro"/>
</dbReference>
<sequence length="147" mass="15732">MFKVSTFVFLILLVSISTNADINGELIPRIEKIGKVCISGMECLKQLTTISETLEDDDLPVISVGMLGPVEKNYKIGCGTCHDAGVAGAPILGNADHWSPRVAKGMNVLYDNSINGFSVMPAKGMCFSCSDDEIKAIVDYMVGASRP</sequence>